<dbReference type="InterPro" id="IPR036105">
    <property type="entry name" value="DiNase_FeMo-co_biosyn_sf"/>
</dbReference>
<dbReference type="PANTHER" id="PTHR33937">
    <property type="entry name" value="IRON-MOLYBDENUM PROTEIN-RELATED-RELATED"/>
    <property type="match status" value="1"/>
</dbReference>
<dbReference type="Proteomes" id="UP000014216">
    <property type="component" value="Unassembled WGS sequence"/>
</dbReference>
<gene>
    <name evidence="2" type="ORF">Dpo_16c00140</name>
</gene>
<dbReference type="RefSeq" id="WP_006968605.1">
    <property type="nucleotide sequence ID" value="NZ_APJX01000016.1"/>
</dbReference>
<dbReference type="InterPro" id="IPR003731">
    <property type="entry name" value="Di-Nase_FeMo-co_biosynth"/>
</dbReference>
<protein>
    <submittedName>
        <fullName evidence="2">Putative dinitrogenase iron-molybdenum cofactor</fullName>
    </submittedName>
</protein>
<evidence type="ECO:0000313" key="3">
    <source>
        <dbReference type="Proteomes" id="UP000014216"/>
    </source>
</evidence>
<evidence type="ECO:0000313" key="2">
    <source>
        <dbReference type="EMBL" id="EMS77361.1"/>
    </source>
</evidence>
<dbReference type="Pfam" id="PF02579">
    <property type="entry name" value="Nitro_FeMo-Co"/>
    <property type="match status" value="1"/>
</dbReference>
<dbReference type="AlphaFoldDB" id="S0G104"/>
<organism evidence="2 3">
    <name type="scientific">Desulfotignum phosphitoxidans DSM 13687</name>
    <dbReference type="NCBI Taxonomy" id="1286635"/>
    <lineage>
        <taxon>Bacteria</taxon>
        <taxon>Pseudomonadati</taxon>
        <taxon>Thermodesulfobacteriota</taxon>
        <taxon>Desulfobacteria</taxon>
        <taxon>Desulfobacterales</taxon>
        <taxon>Desulfobacteraceae</taxon>
        <taxon>Desulfotignum</taxon>
    </lineage>
</organism>
<dbReference type="InterPro" id="IPR051840">
    <property type="entry name" value="NifX/NifY_domain"/>
</dbReference>
<proteinExistence type="predicted"/>
<keyword evidence="3" id="KW-1185">Reference proteome</keyword>
<evidence type="ECO:0000259" key="1">
    <source>
        <dbReference type="Pfam" id="PF02579"/>
    </source>
</evidence>
<feature type="domain" description="Dinitrogenase iron-molybdenum cofactor biosynthesis" evidence="1">
    <location>
        <begin position="14"/>
        <end position="102"/>
    </location>
</feature>
<reference evidence="2 3" key="1">
    <citation type="journal article" date="2013" name="Genome Announc.">
        <title>Draft Genome Sequence of Desulfotignum phosphitoxidans DSM 13687 Strain FiPS-3.</title>
        <authorList>
            <person name="Poehlein A."/>
            <person name="Daniel R."/>
            <person name="Simeonova D.D."/>
        </authorList>
    </citation>
    <scope>NUCLEOTIDE SEQUENCE [LARGE SCALE GENOMIC DNA]</scope>
    <source>
        <strain evidence="2 3">DSM 13687</strain>
    </source>
</reference>
<dbReference type="SUPFAM" id="SSF53146">
    <property type="entry name" value="Nitrogenase accessory factor-like"/>
    <property type="match status" value="1"/>
</dbReference>
<dbReference type="PANTHER" id="PTHR33937:SF2">
    <property type="entry name" value="DINITROGENASE IRON-MOLYBDENUM COFACTOR BIOSYNTHESIS DOMAIN-CONTAINING PROTEIN"/>
    <property type="match status" value="1"/>
</dbReference>
<comment type="caution">
    <text evidence="2">The sequence shown here is derived from an EMBL/GenBank/DDBJ whole genome shotgun (WGS) entry which is preliminary data.</text>
</comment>
<dbReference type="OrthoDB" id="280278at2"/>
<accession>S0G104</accession>
<sequence length="130" mass="14269">MKIAFPVKEDKGLDSLVNDHFGVAELFLVVDLETGEIQPRTNQKIENPNAGCKTGIFDKAESVDAVVTKCIGDGGQRNMHSADIRVYAAQKDTVGENLELMKSGDLKLFHMFDLCQGKKNKKEGGCGHHH</sequence>
<dbReference type="EMBL" id="APJX01000016">
    <property type="protein sequence ID" value="EMS77361.1"/>
    <property type="molecule type" value="Genomic_DNA"/>
</dbReference>
<name>S0G104_9BACT</name>
<dbReference type="Gene3D" id="3.30.420.130">
    <property type="entry name" value="Dinitrogenase iron-molybdenum cofactor biosynthesis domain"/>
    <property type="match status" value="1"/>
</dbReference>